<dbReference type="GO" id="GO:0006891">
    <property type="term" value="P:intra-Golgi vesicle-mediated transport"/>
    <property type="evidence" value="ECO:0007669"/>
    <property type="project" value="TreeGrafter"/>
</dbReference>
<keyword evidence="4" id="KW-0813">Transport</keyword>
<accession>A0AAD9MNI8</accession>
<reference evidence="12" key="1">
    <citation type="submission" date="2021-01" db="EMBL/GenBank/DDBJ databases">
        <authorList>
            <person name="Eckstrom K.M.E."/>
        </authorList>
    </citation>
    <scope>NUCLEOTIDE SEQUENCE</scope>
    <source>
        <strain evidence="12">UVCC 0001</strain>
    </source>
</reference>
<evidence type="ECO:0000259" key="10">
    <source>
        <dbReference type="Pfam" id="PF06148"/>
    </source>
</evidence>
<evidence type="ECO:0000259" key="11">
    <source>
        <dbReference type="Pfam" id="PF12022"/>
    </source>
</evidence>
<feature type="domain" description="Conserved oligomeric Golgi complex subunit 2 N-terminal" evidence="10">
    <location>
        <begin position="16"/>
        <end position="89"/>
    </location>
</feature>
<comment type="caution">
    <text evidence="12">The sequence shown here is derived from an EMBL/GenBank/DDBJ whole genome shotgun (WGS) entry which is preliminary data.</text>
</comment>
<proteinExistence type="inferred from homology"/>
<dbReference type="GO" id="GO:0015031">
    <property type="term" value="P:protein transport"/>
    <property type="evidence" value="ECO:0007669"/>
    <property type="project" value="UniProtKB-KW"/>
</dbReference>
<organism evidence="12 13">
    <name type="scientific">Prototheca wickerhamii</name>
    <dbReference type="NCBI Taxonomy" id="3111"/>
    <lineage>
        <taxon>Eukaryota</taxon>
        <taxon>Viridiplantae</taxon>
        <taxon>Chlorophyta</taxon>
        <taxon>core chlorophytes</taxon>
        <taxon>Trebouxiophyceae</taxon>
        <taxon>Chlorellales</taxon>
        <taxon>Chlorellaceae</taxon>
        <taxon>Prototheca</taxon>
    </lineage>
</organism>
<evidence type="ECO:0000256" key="4">
    <source>
        <dbReference type="ARBA" id="ARBA00022448"/>
    </source>
</evidence>
<evidence type="ECO:0000256" key="7">
    <source>
        <dbReference type="ARBA" id="ARBA00023136"/>
    </source>
</evidence>
<evidence type="ECO:0000256" key="6">
    <source>
        <dbReference type="ARBA" id="ARBA00023034"/>
    </source>
</evidence>
<keyword evidence="6" id="KW-0333">Golgi apparatus</keyword>
<comment type="subcellular location">
    <subcellularLocation>
        <location evidence="1">Golgi apparatus membrane</location>
        <topology evidence="1">Peripheral membrane protein</topology>
    </subcellularLocation>
</comment>
<evidence type="ECO:0000313" key="12">
    <source>
        <dbReference type="EMBL" id="KAK2078871.1"/>
    </source>
</evidence>
<evidence type="ECO:0000256" key="5">
    <source>
        <dbReference type="ARBA" id="ARBA00022927"/>
    </source>
</evidence>
<feature type="domain" description="COG complex component COG2 C-terminal" evidence="11">
    <location>
        <begin position="362"/>
        <end position="445"/>
    </location>
</feature>
<evidence type="ECO:0000256" key="1">
    <source>
        <dbReference type="ARBA" id="ARBA00004395"/>
    </source>
</evidence>
<gene>
    <name evidence="12" type="ORF">QBZ16_002561</name>
</gene>
<keyword evidence="13" id="KW-1185">Reference proteome</keyword>
<name>A0AAD9MNI8_PROWI</name>
<keyword evidence="5" id="KW-0653">Protein transport</keyword>
<dbReference type="GO" id="GO:0007030">
    <property type="term" value="P:Golgi organization"/>
    <property type="evidence" value="ECO:0007669"/>
    <property type="project" value="InterPro"/>
</dbReference>
<comment type="similarity">
    <text evidence="2">Belongs to the COG2 family.</text>
</comment>
<dbReference type="AlphaFoldDB" id="A0AAD9MNI8"/>
<evidence type="ECO:0000256" key="8">
    <source>
        <dbReference type="ARBA" id="ARBA00031344"/>
    </source>
</evidence>
<dbReference type="GO" id="GO:0000139">
    <property type="term" value="C:Golgi membrane"/>
    <property type="evidence" value="ECO:0007669"/>
    <property type="project" value="UniProtKB-SubCell"/>
</dbReference>
<evidence type="ECO:0000256" key="3">
    <source>
        <dbReference type="ARBA" id="ARBA00020977"/>
    </source>
</evidence>
<evidence type="ECO:0000256" key="9">
    <source>
        <dbReference type="SAM" id="MobiDB-lite"/>
    </source>
</evidence>
<dbReference type="Pfam" id="PF12022">
    <property type="entry name" value="COG2_C"/>
    <property type="match status" value="2"/>
</dbReference>
<dbReference type="EMBL" id="JASFZW010000003">
    <property type="protein sequence ID" value="KAK2078871.1"/>
    <property type="molecule type" value="Genomic_DNA"/>
</dbReference>
<feature type="domain" description="COG complex component COG2 C-terminal" evidence="11">
    <location>
        <begin position="458"/>
        <end position="608"/>
    </location>
</feature>
<dbReference type="InterPro" id="IPR024602">
    <property type="entry name" value="COG_su2_N"/>
</dbReference>
<keyword evidence="7" id="KW-0472">Membrane</keyword>
<dbReference type="InterPro" id="IPR024603">
    <property type="entry name" value="COG_complex_COG2_C"/>
</dbReference>
<dbReference type="Pfam" id="PF06148">
    <property type="entry name" value="COG2_N"/>
    <property type="match status" value="1"/>
</dbReference>
<dbReference type="PANTHER" id="PTHR12961:SF0">
    <property type="entry name" value="CONSERVED OLIGOMERIC GOLGI COMPLEX SUBUNIT 2"/>
    <property type="match status" value="1"/>
</dbReference>
<protein>
    <recommendedName>
        <fullName evidence="3">Conserved oligomeric Golgi complex subunit 2</fullName>
    </recommendedName>
    <alternativeName>
        <fullName evidence="8">Component of oligomeric Golgi complex 2</fullName>
    </alternativeName>
</protein>
<feature type="region of interest" description="Disordered" evidence="9">
    <location>
        <begin position="573"/>
        <end position="592"/>
    </location>
</feature>
<dbReference type="PANTHER" id="PTHR12961">
    <property type="entry name" value="CONSERVED OLIGOMERIC GOLGI COMPLEX COMPONENT 2"/>
    <property type="match status" value="1"/>
</dbReference>
<evidence type="ECO:0000256" key="2">
    <source>
        <dbReference type="ARBA" id="ARBA00007603"/>
    </source>
</evidence>
<dbReference type="Proteomes" id="UP001255856">
    <property type="component" value="Unassembled WGS sequence"/>
</dbReference>
<dbReference type="InterPro" id="IPR009316">
    <property type="entry name" value="COG2"/>
</dbReference>
<dbReference type="GO" id="GO:0017119">
    <property type="term" value="C:Golgi transport complex"/>
    <property type="evidence" value="ECO:0007669"/>
    <property type="project" value="TreeGrafter"/>
</dbReference>
<evidence type="ECO:0000313" key="13">
    <source>
        <dbReference type="Proteomes" id="UP001255856"/>
    </source>
</evidence>
<sequence>MSVWTPDLRQPSLPAWLKPDEFGDPDFNPVTYVANLQHYVPLNVLQQELQSHLSVIHNQLVEVINADYDGFVNLTTRMSNLQGAVKRIEAPLAQVQTTAAATRETALAETSALSHGLTARSEVSASRAVLELMQDLAHVLSKIDKLLAEIPPAEGGAFLSPASTPEEVETRCHMLNRVTAEVARVVYLSKKGEDLAFVRALSPRVKATMYLDLVLAAAVAQQVPSALGACLNSYASIDRREAAEQESVSSSEAAPALRLETLLARFEEGMQRELGPFLAHVLSPSAGIQSFDFLGAGVLAEVTRVAQRTCPGDLGPGVPDAFHAGCRAGLAFLTRLEALCGTAEQVERFRAGAAHSAFVRLWNLPAYYGLRFQEVAGALEGALEGAALDPREPAGGAGVFRLEASAACWEALVRTASPDVLLPGLGERFFRLGLMCLGRYAAWARVLSELGVADAEAARATGGSVQAARVGLASAAEEATASLARGLVAECSAALTQLRGVVASFRVANRRAPSAASPYAARLLAPLRAALAAHEPARGRELAAAVVDGLCEQYRAVVIDTLVTVAKTESSLRRLKSRQRMAEPEAAGAADGPLDTSALVAKQLHLDVEALGKQMAGLGVDPASRPSFVELQAALQAPAVDAPGAT</sequence>